<dbReference type="Pfam" id="PF00535">
    <property type="entry name" value="Glycos_transf_2"/>
    <property type="match status" value="1"/>
</dbReference>
<evidence type="ECO:0000313" key="2">
    <source>
        <dbReference type="EMBL" id="GAA3736431.1"/>
    </source>
</evidence>
<protein>
    <recommendedName>
        <fullName evidence="1">Glycosyltransferase 2-like domain-containing protein</fullName>
    </recommendedName>
</protein>
<dbReference type="Gene3D" id="3.90.550.10">
    <property type="entry name" value="Spore Coat Polysaccharide Biosynthesis Protein SpsA, Chain A"/>
    <property type="match status" value="1"/>
</dbReference>
<keyword evidence="3" id="KW-1185">Reference proteome</keyword>
<dbReference type="RefSeq" id="WP_345158316.1">
    <property type="nucleotide sequence ID" value="NZ_BAABDT010000003.1"/>
</dbReference>
<feature type="domain" description="Glycosyltransferase 2-like" evidence="1">
    <location>
        <begin position="43"/>
        <end position="159"/>
    </location>
</feature>
<gene>
    <name evidence="2" type="ORF">GCM10022422_19400</name>
</gene>
<comment type="caution">
    <text evidence="2">The sequence shown here is derived from an EMBL/GenBank/DDBJ whole genome shotgun (WGS) entry which is preliminary data.</text>
</comment>
<organism evidence="2 3">
    <name type="scientific">Flavobacterium ginsengisoli</name>
    <dbReference type="NCBI Taxonomy" id="871694"/>
    <lineage>
        <taxon>Bacteria</taxon>
        <taxon>Pseudomonadati</taxon>
        <taxon>Bacteroidota</taxon>
        <taxon>Flavobacteriia</taxon>
        <taxon>Flavobacteriales</taxon>
        <taxon>Flavobacteriaceae</taxon>
        <taxon>Flavobacterium</taxon>
    </lineage>
</organism>
<name>A0ABP7FEW8_9FLAO</name>
<accession>A0ABP7FEW8</accession>
<dbReference type="InterPro" id="IPR029044">
    <property type="entry name" value="Nucleotide-diphossugar_trans"/>
</dbReference>
<reference evidence="3" key="1">
    <citation type="journal article" date="2019" name="Int. J. Syst. Evol. Microbiol.">
        <title>The Global Catalogue of Microorganisms (GCM) 10K type strain sequencing project: providing services to taxonomists for standard genome sequencing and annotation.</title>
        <authorList>
            <consortium name="The Broad Institute Genomics Platform"/>
            <consortium name="The Broad Institute Genome Sequencing Center for Infectious Disease"/>
            <person name="Wu L."/>
            <person name="Ma J."/>
        </authorList>
    </citation>
    <scope>NUCLEOTIDE SEQUENCE [LARGE SCALE GENOMIC DNA]</scope>
    <source>
        <strain evidence="3">JCM 17336</strain>
    </source>
</reference>
<proteinExistence type="predicted"/>
<dbReference type="SUPFAM" id="SSF53448">
    <property type="entry name" value="Nucleotide-diphospho-sugar transferases"/>
    <property type="match status" value="1"/>
</dbReference>
<dbReference type="EMBL" id="BAABDT010000003">
    <property type="protein sequence ID" value="GAA3736431.1"/>
    <property type="molecule type" value="Genomic_DNA"/>
</dbReference>
<evidence type="ECO:0000259" key="1">
    <source>
        <dbReference type="Pfam" id="PF00535"/>
    </source>
</evidence>
<sequence>MRIGENPTRDRLIEKSDSSHRIIIPLYIPHEKDYYKDAFKIFKLCVSSIMKTSSSIVKISVVSNGCSDSINERLLDIAKQGLIDELTIEKGAIGKVNSILKALRTAQERLITVTDADVLFVNGWEEGVLEVFNAFPKAGSVSPVPVFRTHLRLTSNIWLRNFFSKKLYFRAVKNPEGLTAFAKSIGWPDLELKFKDVIATIQSKNNTIAVLGCSHFVVTYKREIFDQSPKTNSIYQLGGNSEHLYLDEPVIKMGGYRLATYDNYAFHMGNVFEPWMEDVYENLEVIDKTVMDYNTLPFLKKKKLECFFSEKIFKKIFMKKKIRSLIFKYKGLNQEQIKNFVSW</sequence>
<dbReference type="InterPro" id="IPR001173">
    <property type="entry name" value="Glyco_trans_2-like"/>
</dbReference>
<dbReference type="Proteomes" id="UP001501367">
    <property type="component" value="Unassembled WGS sequence"/>
</dbReference>
<evidence type="ECO:0000313" key="3">
    <source>
        <dbReference type="Proteomes" id="UP001501367"/>
    </source>
</evidence>